<dbReference type="AlphaFoldDB" id="A0AA89AXW1"/>
<accession>A0AA89AXW1</accession>
<dbReference type="Proteomes" id="UP001188597">
    <property type="component" value="Unassembled WGS sequence"/>
</dbReference>
<keyword evidence="2" id="KW-1185">Reference proteome</keyword>
<organism evidence="1 2">
    <name type="scientific">Escallonia herrerae</name>
    <dbReference type="NCBI Taxonomy" id="1293975"/>
    <lineage>
        <taxon>Eukaryota</taxon>
        <taxon>Viridiplantae</taxon>
        <taxon>Streptophyta</taxon>
        <taxon>Embryophyta</taxon>
        <taxon>Tracheophyta</taxon>
        <taxon>Spermatophyta</taxon>
        <taxon>Magnoliopsida</taxon>
        <taxon>eudicotyledons</taxon>
        <taxon>Gunneridae</taxon>
        <taxon>Pentapetalae</taxon>
        <taxon>asterids</taxon>
        <taxon>campanulids</taxon>
        <taxon>Escalloniales</taxon>
        <taxon>Escalloniaceae</taxon>
        <taxon>Escallonia</taxon>
    </lineage>
</organism>
<dbReference type="EMBL" id="JAVXUP010000769">
    <property type="protein sequence ID" value="KAK3021254.1"/>
    <property type="molecule type" value="Genomic_DNA"/>
</dbReference>
<protein>
    <submittedName>
        <fullName evidence="1">Uncharacterized protein</fullName>
    </submittedName>
</protein>
<evidence type="ECO:0000313" key="2">
    <source>
        <dbReference type="Proteomes" id="UP001188597"/>
    </source>
</evidence>
<reference evidence="1" key="1">
    <citation type="submission" date="2022-12" db="EMBL/GenBank/DDBJ databases">
        <title>Draft genome assemblies for two species of Escallonia (Escalloniales).</title>
        <authorList>
            <person name="Chanderbali A."/>
            <person name="Dervinis C."/>
            <person name="Anghel I."/>
            <person name="Soltis D."/>
            <person name="Soltis P."/>
            <person name="Zapata F."/>
        </authorList>
    </citation>
    <scope>NUCLEOTIDE SEQUENCE</scope>
    <source>
        <strain evidence="1">UCBG64.0493</strain>
        <tissue evidence="1">Leaf</tissue>
    </source>
</reference>
<comment type="caution">
    <text evidence="1">The sequence shown here is derived from an EMBL/GenBank/DDBJ whole genome shotgun (WGS) entry which is preliminary data.</text>
</comment>
<evidence type="ECO:0000313" key="1">
    <source>
        <dbReference type="EMBL" id="KAK3021254.1"/>
    </source>
</evidence>
<gene>
    <name evidence="1" type="ORF">RJ639_047526</name>
</gene>
<name>A0AA89AXW1_9ASTE</name>
<proteinExistence type="predicted"/>
<sequence>MTGDKEKVKSVSEYNRDREVVTANNSRPEEILLVLAASMRRCKCTSRARALRRIRLNKVAITWRNGRMMKEKDGDVVILQLVDAIYEVFDEAFCWWSPQEVVLPNSNEIKTNMGERIAIEEDAEQPSLKIHHKFEAQNS</sequence>